<comment type="subunit">
    <text evidence="10">Monomer.</text>
</comment>
<evidence type="ECO:0000313" key="14">
    <source>
        <dbReference type="EMBL" id="OGF58416.1"/>
    </source>
</evidence>
<feature type="binding site" evidence="10">
    <location>
        <begin position="20"/>
        <end position="25"/>
    </location>
    <ligand>
        <name>substrate</name>
    </ligand>
</feature>
<evidence type="ECO:0000256" key="8">
    <source>
        <dbReference type="ARBA" id="ARBA00022842"/>
    </source>
</evidence>
<evidence type="ECO:0000256" key="12">
    <source>
        <dbReference type="RuleBase" id="RU003784"/>
    </source>
</evidence>
<keyword evidence="5 10" id="KW-0819">tRNA processing</keyword>
<evidence type="ECO:0000256" key="7">
    <source>
        <dbReference type="ARBA" id="ARBA00022840"/>
    </source>
</evidence>
<dbReference type="InterPro" id="IPR018022">
    <property type="entry name" value="IPT"/>
</dbReference>
<evidence type="ECO:0000256" key="1">
    <source>
        <dbReference type="ARBA" id="ARBA00001946"/>
    </source>
</evidence>
<dbReference type="GO" id="GO:0005524">
    <property type="term" value="F:ATP binding"/>
    <property type="evidence" value="ECO:0007669"/>
    <property type="project" value="UniProtKB-UniRule"/>
</dbReference>
<comment type="similarity">
    <text evidence="3 10 13">Belongs to the IPP transferase family.</text>
</comment>
<name>A0A1F5V4S3_9BACT</name>
<sequence length="332" mass="37671">MVQKRKSIALPPILSIMGPTASGKSYFALILSPALNGEIVNADSRQIYKYCSIGTSAPTSSEMKTRKHHLYHFIEPDHRFSAADYSTVALTTIATIHKKKKLPVLVGGSGLYLRALLEGLFPAPGQNPLLRETLKKTALLMGASFLHKQLRMIDPQAAQSILKNDLLRIIRAIEIYYLTGKPKSKFIKEQKPRKHYKLIKIGISISKSILFSNIEKRVDDMIGMGLIEETAFLMKHYPPDSPALNAIGYKEIILFLQHKITLPEAKQLINKNTKAYAKRQLVWFKKDADILWVSPHTCFDSDFINTLQLLFKAKRTIDPSRLKRWTTKQLFP</sequence>
<dbReference type="Proteomes" id="UP000178943">
    <property type="component" value="Unassembled WGS sequence"/>
</dbReference>
<keyword evidence="7 10" id="KW-0067">ATP-binding</keyword>
<dbReference type="Pfam" id="PF01715">
    <property type="entry name" value="IPPT"/>
    <property type="match status" value="1"/>
</dbReference>
<accession>A0A1F5V4S3</accession>
<evidence type="ECO:0000256" key="9">
    <source>
        <dbReference type="ARBA" id="ARBA00049563"/>
    </source>
</evidence>
<dbReference type="PANTHER" id="PTHR11088:SF60">
    <property type="entry name" value="TRNA DIMETHYLALLYLTRANSFERASE"/>
    <property type="match status" value="1"/>
</dbReference>
<comment type="cofactor">
    <cofactor evidence="1 10">
        <name>Mg(2+)</name>
        <dbReference type="ChEBI" id="CHEBI:18420"/>
    </cofactor>
</comment>
<feature type="region of interest" description="Interaction with substrate tRNA" evidence="10">
    <location>
        <begin position="43"/>
        <end position="46"/>
    </location>
</feature>
<dbReference type="GO" id="GO:0006400">
    <property type="term" value="P:tRNA modification"/>
    <property type="evidence" value="ECO:0007669"/>
    <property type="project" value="TreeGrafter"/>
</dbReference>
<feature type="site" description="Interaction with substrate tRNA" evidence="10">
    <location>
        <position position="131"/>
    </location>
</feature>
<comment type="caution">
    <text evidence="10">Lacks conserved residue(s) required for the propagation of feature annotation.</text>
</comment>
<evidence type="ECO:0000256" key="11">
    <source>
        <dbReference type="RuleBase" id="RU003783"/>
    </source>
</evidence>
<evidence type="ECO:0000256" key="3">
    <source>
        <dbReference type="ARBA" id="ARBA00005842"/>
    </source>
</evidence>
<evidence type="ECO:0000256" key="10">
    <source>
        <dbReference type="HAMAP-Rule" id="MF_00185"/>
    </source>
</evidence>
<dbReference type="NCBIfam" id="TIGR00174">
    <property type="entry name" value="miaA"/>
    <property type="match status" value="1"/>
</dbReference>
<keyword evidence="4 10" id="KW-0808">Transferase</keyword>
<comment type="caution">
    <text evidence="14">The sequence shown here is derived from an EMBL/GenBank/DDBJ whole genome shotgun (WGS) entry which is preliminary data.</text>
</comment>
<dbReference type="AlphaFoldDB" id="A0A1F5V4S3"/>
<feature type="site" description="Interaction with substrate tRNA" evidence="10">
    <location>
        <position position="109"/>
    </location>
</feature>
<keyword evidence="6 10" id="KW-0547">Nucleotide-binding</keyword>
<reference evidence="14 15" key="1">
    <citation type="journal article" date="2016" name="Nat. Commun.">
        <title>Thousands of microbial genomes shed light on interconnected biogeochemical processes in an aquifer system.</title>
        <authorList>
            <person name="Anantharaman K."/>
            <person name="Brown C.T."/>
            <person name="Hug L.A."/>
            <person name="Sharon I."/>
            <person name="Castelle C.J."/>
            <person name="Probst A.J."/>
            <person name="Thomas B.C."/>
            <person name="Singh A."/>
            <person name="Wilkins M.J."/>
            <person name="Karaoz U."/>
            <person name="Brodie E.L."/>
            <person name="Williams K.H."/>
            <person name="Hubbard S.S."/>
            <person name="Banfield J.F."/>
        </authorList>
    </citation>
    <scope>NUCLEOTIDE SEQUENCE [LARGE SCALE GENOMIC DNA]</scope>
</reference>
<comment type="function">
    <text evidence="2 10 12">Catalyzes the transfer of a dimethylallyl group onto the adenine at position 37 in tRNAs that read codons beginning with uridine, leading to the formation of N6-(dimethylallyl)adenosine (i(6)A).</text>
</comment>
<evidence type="ECO:0000256" key="13">
    <source>
        <dbReference type="RuleBase" id="RU003785"/>
    </source>
</evidence>
<dbReference type="SUPFAM" id="SSF52540">
    <property type="entry name" value="P-loop containing nucleoside triphosphate hydrolases"/>
    <property type="match status" value="1"/>
</dbReference>
<dbReference type="InterPro" id="IPR027417">
    <property type="entry name" value="P-loop_NTPase"/>
</dbReference>
<dbReference type="GO" id="GO:0052381">
    <property type="term" value="F:tRNA dimethylallyltransferase activity"/>
    <property type="evidence" value="ECO:0007669"/>
    <property type="project" value="UniProtKB-UniRule"/>
</dbReference>
<gene>
    <name evidence="10" type="primary">miaA</name>
    <name evidence="14" type="ORF">A2Y62_04050</name>
</gene>
<dbReference type="Gene3D" id="3.40.50.300">
    <property type="entry name" value="P-loop containing nucleotide triphosphate hydrolases"/>
    <property type="match status" value="1"/>
</dbReference>
<evidence type="ECO:0000256" key="4">
    <source>
        <dbReference type="ARBA" id="ARBA00022679"/>
    </source>
</evidence>
<dbReference type="EC" id="2.5.1.75" evidence="10"/>
<evidence type="ECO:0000313" key="15">
    <source>
        <dbReference type="Proteomes" id="UP000178943"/>
    </source>
</evidence>
<dbReference type="Gene3D" id="1.10.20.140">
    <property type="match status" value="1"/>
</dbReference>
<evidence type="ECO:0000256" key="6">
    <source>
        <dbReference type="ARBA" id="ARBA00022741"/>
    </source>
</evidence>
<feature type="binding site" evidence="10">
    <location>
        <begin position="18"/>
        <end position="25"/>
    </location>
    <ligand>
        <name>ATP</name>
        <dbReference type="ChEBI" id="CHEBI:30616"/>
    </ligand>
</feature>
<keyword evidence="8 10" id="KW-0460">Magnesium</keyword>
<dbReference type="STRING" id="1817863.A2Y62_04050"/>
<comment type="catalytic activity">
    <reaction evidence="9 10 11">
        <text>adenosine(37) in tRNA + dimethylallyl diphosphate = N(6)-dimethylallyladenosine(37) in tRNA + diphosphate</text>
        <dbReference type="Rhea" id="RHEA:26482"/>
        <dbReference type="Rhea" id="RHEA-COMP:10162"/>
        <dbReference type="Rhea" id="RHEA-COMP:10375"/>
        <dbReference type="ChEBI" id="CHEBI:33019"/>
        <dbReference type="ChEBI" id="CHEBI:57623"/>
        <dbReference type="ChEBI" id="CHEBI:74411"/>
        <dbReference type="ChEBI" id="CHEBI:74415"/>
        <dbReference type="EC" id="2.5.1.75"/>
    </reaction>
</comment>
<dbReference type="HAMAP" id="MF_00185">
    <property type="entry name" value="IPP_trans"/>
    <property type="match status" value="1"/>
</dbReference>
<dbReference type="InterPro" id="IPR039657">
    <property type="entry name" value="Dimethylallyltransferase"/>
</dbReference>
<evidence type="ECO:0000256" key="2">
    <source>
        <dbReference type="ARBA" id="ARBA00003213"/>
    </source>
</evidence>
<protein>
    <recommendedName>
        <fullName evidence="10">tRNA dimethylallyltransferase</fullName>
        <ecNumber evidence="10">2.5.1.75</ecNumber>
    </recommendedName>
    <alternativeName>
        <fullName evidence="10">Dimethylallyl diphosphate:tRNA dimethylallyltransferase</fullName>
        <shortName evidence="10">DMAPP:tRNA dimethylallyltransferase</shortName>
        <shortName evidence="10">DMATase</shortName>
    </alternativeName>
    <alternativeName>
        <fullName evidence="10">Isopentenyl-diphosphate:tRNA isopentenyltransferase</fullName>
        <shortName evidence="10">IPP transferase</shortName>
        <shortName evidence="10">IPPT</shortName>
        <shortName evidence="10">IPTase</shortName>
    </alternativeName>
</protein>
<organism evidence="14 15">
    <name type="scientific">Candidatus Fischerbacteria bacterium RBG_13_37_8</name>
    <dbReference type="NCBI Taxonomy" id="1817863"/>
    <lineage>
        <taxon>Bacteria</taxon>
        <taxon>Candidatus Fischeribacteriota</taxon>
    </lineage>
</organism>
<evidence type="ECO:0000256" key="5">
    <source>
        <dbReference type="ARBA" id="ARBA00022694"/>
    </source>
</evidence>
<dbReference type="PANTHER" id="PTHR11088">
    <property type="entry name" value="TRNA DIMETHYLALLYLTRANSFERASE"/>
    <property type="match status" value="1"/>
</dbReference>
<dbReference type="EMBL" id="MFGW01000247">
    <property type="protein sequence ID" value="OGF58416.1"/>
    <property type="molecule type" value="Genomic_DNA"/>
</dbReference>
<proteinExistence type="inferred from homology"/>